<reference evidence="13" key="1">
    <citation type="submission" date="2019-08" db="EMBL/GenBank/DDBJ databases">
        <title>The improved chromosome-level genome for the pearl oyster Pinctada fucata martensii using PacBio sequencing and Hi-C.</title>
        <authorList>
            <person name="Zheng Z."/>
        </authorList>
    </citation>
    <scope>NUCLEOTIDE SEQUENCE</scope>
    <source>
        <strain evidence="13">ZZ-2019</strain>
        <tissue evidence="13">Adductor muscle</tissue>
    </source>
</reference>
<name>A0AA89BPI6_PINIB</name>
<protein>
    <recommendedName>
        <fullName evidence="15">General vesicular transport factor p115</fullName>
    </recommendedName>
</protein>
<dbReference type="GO" id="GO:0006888">
    <property type="term" value="P:endoplasmic reticulum to Golgi vesicle-mediated transport"/>
    <property type="evidence" value="ECO:0007669"/>
    <property type="project" value="TreeGrafter"/>
</dbReference>
<keyword evidence="6" id="KW-0333">Golgi apparatus</keyword>
<dbReference type="GO" id="GO:0048211">
    <property type="term" value="P:Golgi vesicle docking"/>
    <property type="evidence" value="ECO:0007669"/>
    <property type="project" value="TreeGrafter"/>
</dbReference>
<evidence type="ECO:0000259" key="12">
    <source>
        <dbReference type="Pfam" id="PF04871"/>
    </source>
</evidence>
<evidence type="ECO:0000256" key="2">
    <source>
        <dbReference type="ARBA" id="ARBA00004496"/>
    </source>
</evidence>
<dbReference type="InterPro" id="IPR016024">
    <property type="entry name" value="ARM-type_fold"/>
</dbReference>
<dbReference type="EMBL" id="VSWD01000010">
    <property type="protein sequence ID" value="KAK3089231.1"/>
    <property type="molecule type" value="Genomic_DNA"/>
</dbReference>
<feature type="compositionally biased region" description="Acidic residues" evidence="10">
    <location>
        <begin position="931"/>
        <end position="954"/>
    </location>
</feature>
<sequence>MDYFRKYLGANQGGIQPSGAETVERLVDRVQSSTLLDDRRDAVRALKAMSKKFRLEVGTQAMDILVKTLEMDRSDAEITGYCLDTLCNIMSNQPSEDDDESNIPSNEAEDLGTQFAEIFTKNQDNISLLLSLLEEYDFHVRWPTVKLLTILLMNRGKELQEVILVSPMGVSKLMDLLSDSREIIRNDALLLLTQLTKNNTNLQKIVAFENAFERLLDIVRDEGNSDGGIVVEDCLILLTNLLKNNTSNQNFFRESSYIQRLTPYFDLESEHTSSQVGWSAQKVTNIHLMLTLVRCLVSPNNPQQQSTACQRTMFQCGLLQQLSKILMASGVPADVLTETINTVSEVIRGNLQNQEYFASVMAPSNPPRPAIVVLLMSMVNEKQPFTLRCAVLYCFQSFLYKNEVGQSQIVQTLLPTSSDANTISAGQLLCGGLFSGDSLSNWFASVALLHAIMGNEQQKEQLLRVQLATSLGSPPVSLLQQCCNILAQGGKVQTRIGLLMLLCGWMMDCPIAVAHFLANSANIPYLITQVSASDNDENESIVQGLCAFSLGISVLFNDDSNETFNKVSLRQIIEKRIGLENFTDKLTQVPKTESYTRAAKKPHLHYKQPNEVIFDHEFTKAFKLLETDALKAVSSEAVIKEHQAKMASMQEHEKVVKQYKDLIEEQDQRLNESQNQLLQLQSKHSMAQQELKQLQELVQQLKDQNALLKVQKGTVVNHVPDTKMEAEVKSLRTDIENLRLQNAEKDSRIEKLASNSWFLQTDLTLAETRVLNQSEEDKENNPSESAVLQTTISRLQSDLQELRQTVAEKDNEISRINTQNSDALKQIEDLNQRLSSSSENLPGPEEVQKLIEEKMTLQERVKKSNEESLKNLDKYNKCEEEKGKLAEEKKEVQEELETLKKEQEDLLVLLADQDTKIEKYKAKLKEAGVQMEDEDEDDLLDDDDIDDVDDDAED</sequence>
<dbReference type="GO" id="GO:0005795">
    <property type="term" value="C:Golgi stack"/>
    <property type="evidence" value="ECO:0007669"/>
    <property type="project" value="TreeGrafter"/>
</dbReference>
<proteinExistence type="predicted"/>
<evidence type="ECO:0000256" key="10">
    <source>
        <dbReference type="SAM" id="MobiDB-lite"/>
    </source>
</evidence>
<keyword evidence="4" id="KW-0963">Cytoplasm</keyword>
<evidence type="ECO:0000256" key="7">
    <source>
        <dbReference type="ARBA" id="ARBA00023054"/>
    </source>
</evidence>
<dbReference type="InterPro" id="IPR011989">
    <property type="entry name" value="ARM-like"/>
</dbReference>
<feature type="domain" description="Uso1/p115-like vesicle tethering protein C-terminal" evidence="12">
    <location>
        <begin position="815"/>
        <end position="944"/>
    </location>
</feature>
<dbReference type="InterPro" id="IPR024095">
    <property type="entry name" value="Vesicle_P115"/>
</dbReference>
<evidence type="ECO:0000313" key="13">
    <source>
        <dbReference type="EMBL" id="KAK3089231.1"/>
    </source>
</evidence>
<comment type="subcellular location">
    <subcellularLocation>
        <location evidence="2">Cytoplasm</location>
    </subcellularLocation>
    <subcellularLocation>
        <location evidence="1">Endomembrane system</location>
        <topology evidence="1">Peripheral membrane protein</topology>
    </subcellularLocation>
    <subcellularLocation>
        <location evidence="3">Golgi apparatus</location>
    </subcellularLocation>
</comment>
<dbReference type="SUPFAM" id="SSF48371">
    <property type="entry name" value="ARM repeat"/>
    <property type="match status" value="1"/>
</dbReference>
<dbReference type="Gene3D" id="1.10.287.1490">
    <property type="match status" value="1"/>
</dbReference>
<feature type="coiled-coil region" evidence="9">
    <location>
        <begin position="649"/>
        <end position="755"/>
    </location>
</feature>
<dbReference type="InterPro" id="IPR006953">
    <property type="entry name" value="Vesicle_Uso1_P115_head"/>
</dbReference>
<evidence type="ECO:0000313" key="14">
    <source>
        <dbReference type="Proteomes" id="UP001186944"/>
    </source>
</evidence>
<dbReference type="Pfam" id="PF18770">
    <property type="entry name" value="Arm_vescicular"/>
    <property type="match status" value="1"/>
</dbReference>
<feature type="domain" description="Vesicle tethering protein Uso1/P115-like head" evidence="11">
    <location>
        <begin position="350"/>
        <end position="632"/>
    </location>
</feature>
<dbReference type="GO" id="GO:0005783">
    <property type="term" value="C:endoplasmic reticulum"/>
    <property type="evidence" value="ECO:0007669"/>
    <property type="project" value="TreeGrafter"/>
</dbReference>
<accession>A0AA89BPI6</accession>
<dbReference type="GO" id="GO:0000139">
    <property type="term" value="C:Golgi membrane"/>
    <property type="evidence" value="ECO:0007669"/>
    <property type="project" value="InterPro"/>
</dbReference>
<dbReference type="Gene3D" id="1.25.10.10">
    <property type="entry name" value="Leucine-rich Repeat Variant"/>
    <property type="match status" value="1"/>
</dbReference>
<comment type="caution">
    <text evidence="13">The sequence shown here is derived from an EMBL/GenBank/DDBJ whole genome shotgun (WGS) entry which is preliminary data.</text>
</comment>
<dbReference type="Pfam" id="PF04871">
    <property type="entry name" value="Uso1_p115_C"/>
    <property type="match status" value="1"/>
</dbReference>
<evidence type="ECO:0000256" key="1">
    <source>
        <dbReference type="ARBA" id="ARBA00004184"/>
    </source>
</evidence>
<dbReference type="Proteomes" id="UP001186944">
    <property type="component" value="Unassembled WGS sequence"/>
</dbReference>
<evidence type="ECO:0000256" key="5">
    <source>
        <dbReference type="ARBA" id="ARBA00022737"/>
    </source>
</evidence>
<dbReference type="GO" id="GO:0012507">
    <property type="term" value="C:ER to Golgi transport vesicle membrane"/>
    <property type="evidence" value="ECO:0007669"/>
    <property type="project" value="TreeGrafter"/>
</dbReference>
<dbReference type="PANTHER" id="PTHR10013:SF0">
    <property type="entry name" value="GENERAL VESICULAR TRANSPORT FACTOR P115"/>
    <property type="match status" value="1"/>
</dbReference>
<keyword evidence="14" id="KW-1185">Reference proteome</keyword>
<dbReference type="Pfam" id="PF04869">
    <property type="entry name" value="Uso1_p115_head"/>
    <property type="match status" value="1"/>
</dbReference>
<keyword evidence="7 9" id="KW-0175">Coiled coil</keyword>
<evidence type="ECO:0008006" key="15">
    <source>
        <dbReference type="Google" id="ProtNLM"/>
    </source>
</evidence>
<dbReference type="FunFam" id="1.25.10.10:FF:000394">
    <property type="entry name" value="general vesicular transport factor p115"/>
    <property type="match status" value="1"/>
</dbReference>
<organism evidence="13 14">
    <name type="scientific">Pinctada imbricata</name>
    <name type="common">Atlantic pearl-oyster</name>
    <name type="synonym">Pinctada martensii</name>
    <dbReference type="NCBI Taxonomy" id="66713"/>
    <lineage>
        <taxon>Eukaryota</taxon>
        <taxon>Metazoa</taxon>
        <taxon>Spiralia</taxon>
        <taxon>Lophotrochozoa</taxon>
        <taxon>Mollusca</taxon>
        <taxon>Bivalvia</taxon>
        <taxon>Autobranchia</taxon>
        <taxon>Pteriomorphia</taxon>
        <taxon>Pterioida</taxon>
        <taxon>Pterioidea</taxon>
        <taxon>Pteriidae</taxon>
        <taxon>Pinctada</taxon>
    </lineage>
</organism>
<dbReference type="InterPro" id="IPR041209">
    <property type="entry name" value="P115_Arm_rpt"/>
</dbReference>
<dbReference type="AlphaFoldDB" id="A0AA89BPI6"/>
<dbReference type="GO" id="GO:0006886">
    <property type="term" value="P:intracellular protein transport"/>
    <property type="evidence" value="ECO:0007669"/>
    <property type="project" value="InterPro"/>
</dbReference>
<gene>
    <name evidence="13" type="ORF">FSP39_001968</name>
</gene>
<evidence type="ECO:0000256" key="9">
    <source>
        <dbReference type="SAM" id="Coils"/>
    </source>
</evidence>
<keyword evidence="5" id="KW-0677">Repeat</keyword>
<dbReference type="GO" id="GO:0048280">
    <property type="term" value="P:vesicle fusion with Golgi apparatus"/>
    <property type="evidence" value="ECO:0007669"/>
    <property type="project" value="InterPro"/>
</dbReference>
<evidence type="ECO:0000256" key="6">
    <source>
        <dbReference type="ARBA" id="ARBA00023034"/>
    </source>
</evidence>
<dbReference type="PANTHER" id="PTHR10013">
    <property type="entry name" value="GENERAL VESICULAR TRANSPORT FACTOR P115"/>
    <property type="match status" value="1"/>
</dbReference>
<feature type="region of interest" description="Disordered" evidence="10">
    <location>
        <begin position="926"/>
        <end position="954"/>
    </location>
</feature>
<evidence type="ECO:0000256" key="8">
    <source>
        <dbReference type="ARBA" id="ARBA00023136"/>
    </source>
</evidence>
<evidence type="ECO:0000256" key="4">
    <source>
        <dbReference type="ARBA" id="ARBA00022490"/>
    </source>
</evidence>
<dbReference type="InterPro" id="IPR006955">
    <property type="entry name" value="Uso1_p115_C"/>
</dbReference>
<evidence type="ECO:0000259" key="11">
    <source>
        <dbReference type="Pfam" id="PF04869"/>
    </source>
</evidence>
<dbReference type="GO" id="GO:0045056">
    <property type="term" value="P:transcytosis"/>
    <property type="evidence" value="ECO:0007669"/>
    <property type="project" value="TreeGrafter"/>
</dbReference>
<evidence type="ECO:0000256" key="3">
    <source>
        <dbReference type="ARBA" id="ARBA00004555"/>
    </source>
</evidence>
<keyword evidence="8" id="KW-0472">Membrane</keyword>